<feature type="compositionally biased region" description="Acidic residues" evidence="10">
    <location>
        <begin position="1375"/>
        <end position="1388"/>
    </location>
</feature>
<evidence type="ECO:0000256" key="5">
    <source>
        <dbReference type="ARBA" id="ARBA00022692"/>
    </source>
</evidence>
<evidence type="ECO:0000256" key="4">
    <source>
        <dbReference type="ARBA" id="ARBA00022525"/>
    </source>
</evidence>
<feature type="region of interest" description="Disordered" evidence="10">
    <location>
        <begin position="1368"/>
        <end position="1412"/>
    </location>
</feature>
<keyword evidence="5 11" id="KW-0812">Transmembrane</keyword>
<dbReference type="PANTHER" id="PTHR24416">
    <property type="entry name" value="TYROSINE-PROTEIN KINASE RECEPTOR"/>
    <property type="match status" value="1"/>
</dbReference>
<evidence type="ECO:0000256" key="3">
    <source>
        <dbReference type="ARBA" id="ARBA00004613"/>
    </source>
</evidence>
<evidence type="ECO:0000256" key="6">
    <source>
        <dbReference type="ARBA" id="ARBA00022729"/>
    </source>
</evidence>
<dbReference type="Proteomes" id="UP000241769">
    <property type="component" value="Unassembled WGS sequence"/>
</dbReference>
<evidence type="ECO:0000313" key="13">
    <source>
        <dbReference type="EMBL" id="PRP85430.1"/>
    </source>
</evidence>
<dbReference type="NCBIfam" id="TIGR01376">
    <property type="entry name" value="POMP_repeat"/>
    <property type="match status" value="1"/>
</dbReference>
<dbReference type="SUPFAM" id="SSF51126">
    <property type="entry name" value="Pectin lyase-like"/>
    <property type="match status" value="1"/>
</dbReference>
<keyword evidence="6" id="KW-0732">Signal</keyword>
<keyword evidence="14" id="KW-1185">Reference proteome</keyword>
<dbReference type="Pfam" id="PF13229">
    <property type="entry name" value="Beta_helix"/>
    <property type="match status" value="1"/>
</dbReference>
<gene>
    <name evidence="13" type="ORF">PROFUN_06976</name>
</gene>
<reference evidence="13 14" key="1">
    <citation type="journal article" date="2018" name="Genome Biol. Evol.">
        <title>Multiple Roots of Fruiting Body Formation in Amoebozoa.</title>
        <authorList>
            <person name="Hillmann F."/>
            <person name="Forbes G."/>
            <person name="Novohradska S."/>
            <person name="Ferling I."/>
            <person name="Riege K."/>
            <person name="Groth M."/>
            <person name="Westermann M."/>
            <person name="Marz M."/>
            <person name="Spaller T."/>
            <person name="Winckler T."/>
            <person name="Schaap P."/>
            <person name="Glockner G."/>
        </authorList>
    </citation>
    <scope>NUCLEOTIDE SEQUENCE [LARGE SCALE GENOMIC DNA]</scope>
    <source>
        <strain evidence="13 14">Jena</strain>
    </source>
</reference>
<proteinExistence type="predicted"/>
<evidence type="ECO:0000256" key="1">
    <source>
        <dbReference type="ARBA" id="ARBA00004196"/>
    </source>
</evidence>
<evidence type="ECO:0000256" key="11">
    <source>
        <dbReference type="SAM" id="Phobius"/>
    </source>
</evidence>
<keyword evidence="4" id="KW-0964">Secreted</keyword>
<dbReference type="InterPro" id="IPR000203">
    <property type="entry name" value="GPS"/>
</dbReference>
<evidence type="ECO:0000256" key="9">
    <source>
        <dbReference type="ARBA" id="ARBA00023237"/>
    </source>
</evidence>
<comment type="caution">
    <text evidence="13">The sequence shown here is derived from an EMBL/GenBank/DDBJ whole genome shotgun (WGS) entry which is preliminary data.</text>
</comment>
<dbReference type="Gene3D" id="1.10.510.10">
    <property type="entry name" value="Transferase(Phosphotransferase) domain 1"/>
    <property type="match status" value="1"/>
</dbReference>
<dbReference type="GO" id="GO:0043235">
    <property type="term" value="C:receptor complex"/>
    <property type="evidence" value="ECO:0007669"/>
    <property type="project" value="TreeGrafter"/>
</dbReference>
<comment type="subcellular location">
    <subcellularLocation>
        <location evidence="1">Cell envelope</location>
    </subcellularLocation>
    <subcellularLocation>
        <location evidence="2">Cell outer membrane</location>
    </subcellularLocation>
    <subcellularLocation>
        <location evidence="3">Secreted</location>
    </subcellularLocation>
</comment>
<dbReference type="PROSITE" id="PS50011">
    <property type="entry name" value="PROTEIN_KINASE_DOM"/>
    <property type="match status" value="1"/>
</dbReference>
<dbReference type="InterPro" id="IPR039448">
    <property type="entry name" value="Beta_helix"/>
</dbReference>
<keyword evidence="9" id="KW-0998">Cell outer membrane</keyword>
<dbReference type="Gene3D" id="3.80.10.10">
    <property type="entry name" value="Ribonuclease Inhibitor"/>
    <property type="match status" value="1"/>
</dbReference>
<dbReference type="SUPFAM" id="SSF52047">
    <property type="entry name" value="RNI-like"/>
    <property type="match status" value="1"/>
</dbReference>
<dbReference type="GO" id="GO:0005886">
    <property type="term" value="C:plasma membrane"/>
    <property type="evidence" value="ECO:0007669"/>
    <property type="project" value="TreeGrafter"/>
</dbReference>
<evidence type="ECO:0000256" key="10">
    <source>
        <dbReference type="SAM" id="MobiDB-lite"/>
    </source>
</evidence>
<feature type="transmembrane region" description="Helical" evidence="11">
    <location>
        <begin position="1065"/>
        <end position="1090"/>
    </location>
</feature>
<dbReference type="InParanoid" id="A0A2P6NN81"/>
<dbReference type="GO" id="GO:0005524">
    <property type="term" value="F:ATP binding"/>
    <property type="evidence" value="ECO:0007669"/>
    <property type="project" value="InterPro"/>
</dbReference>
<dbReference type="InterPro" id="IPR032675">
    <property type="entry name" value="LRR_dom_sf"/>
</dbReference>
<protein>
    <submittedName>
        <fullName evidence="13">Src protein</fullName>
    </submittedName>
</protein>
<feature type="domain" description="Protein kinase" evidence="12">
    <location>
        <begin position="1115"/>
        <end position="1361"/>
    </location>
</feature>
<dbReference type="Pfam" id="PF01825">
    <property type="entry name" value="GPS"/>
    <property type="match status" value="1"/>
</dbReference>
<keyword evidence="8 11" id="KW-0472">Membrane</keyword>
<dbReference type="STRING" id="1890364.A0A2P6NN81"/>
<dbReference type="InterPro" id="IPR000719">
    <property type="entry name" value="Prot_kinase_dom"/>
</dbReference>
<dbReference type="GO" id="GO:0005576">
    <property type="term" value="C:extracellular region"/>
    <property type="evidence" value="ECO:0007669"/>
    <property type="project" value="UniProtKB-SubCell"/>
</dbReference>
<keyword evidence="7 11" id="KW-1133">Transmembrane helix</keyword>
<dbReference type="InterPro" id="IPR001245">
    <property type="entry name" value="Ser-Thr/Tyr_kinase_cat_dom"/>
</dbReference>
<dbReference type="InterPro" id="IPR003368">
    <property type="entry name" value="POMP_repeat"/>
</dbReference>
<dbReference type="EMBL" id="MDYQ01000045">
    <property type="protein sequence ID" value="PRP85430.1"/>
    <property type="molecule type" value="Genomic_DNA"/>
</dbReference>
<dbReference type="GO" id="GO:0007169">
    <property type="term" value="P:cell surface receptor protein tyrosine kinase signaling pathway"/>
    <property type="evidence" value="ECO:0007669"/>
    <property type="project" value="TreeGrafter"/>
</dbReference>
<dbReference type="InterPro" id="IPR050122">
    <property type="entry name" value="RTK"/>
</dbReference>
<organism evidence="13 14">
    <name type="scientific">Planoprotostelium fungivorum</name>
    <dbReference type="NCBI Taxonomy" id="1890364"/>
    <lineage>
        <taxon>Eukaryota</taxon>
        <taxon>Amoebozoa</taxon>
        <taxon>Evosea</taxon>
        <taxon>Variosea</taxon>
        <taxon>Cavosteliida</taxon>
        <taxon>Cavosteliaceae</taxon>
        <taxon>Planoprotostelium</taxon>
    </lineage>
</organism>
<dbReference type="SUPFAM" id="SSF56112">
    <property type="entry name" value="Protein kinase-like (PK-like)"/>
    <property type="match status" value="1"/>
</dbReference>
<name>A0A2P6NN81_9EUKA</name>
<dbReference type="InterPro" id="IPR011009">
    <property type="entry name" value="Kinase-like_dom_sf"/>
</dbReference>
<evidence type="ECO:0000256" key="7">
    <source>
        <dbReference type="ARBA" id="ARBA00022989"/>
    </source>
</evidence>
<sequence length="1873" mass="207316">MRLLRLQQKHDSHHTPVTLKALRPSCTGTIPPQPCKESFPIDLRLYRSNIETNVGWNMKLRRNDMEASAYVYNFDPGVNRGERRPQLTWLLSSHSLWQRVTKEMMRLLFLCYWIALSIAASCEQTVMKGTALSTAWNTILASNCTDSSVTFMESSAIDFAFSVPNKAAPITSLTILSASGVTISGSLSLPAISQVTLNGLNYQASSLSVNSTNVSITSSSFSNTSITLRSIGSVYIQDSTFLSTTSASPSCNNLNISGSNFSRHIISSSCSLSISSSTFIGSTLSTASASIIDTQMRSTSVSSSGPLIMVGGSVADFSSTSTSALSATLNLQLNRVTFYNNTGKSGGAASCTFLNNRAINSGGALHTTGYITDSSSNFTGNSASISGGAVYAYSLSLYNSTFVLCNSNSGGAASHSVGPTVAEATEYYSNVIGTSANPCIVYGSSLVMTKSDVYNNTGAALYSQSSVRLTDSTFTNNYSPSTTVVSSSSALVTRCTFLRNFGTSVLYTSSGVSTTKDSIFEKNTIYANAAIYSLAGTTSTNCTFVDNFASNYNDNRKFYLGDMDSTGDTVLVSNRFQQNRTSLVLRTGTYRLYQNTFTPSPSSNNTVVVGSPSTLLYKQLDELLQRQCLPAGSFFTSGLLLSRLLERTVDFYFYPKAFHNHIQDTIHDINDTIDDSFHYLFPHRNVDVDIIRHTDDIDDVIIRHTDDDDINDIINAIDNNDDINDDVNDDTINDINDGFHHCLLPHHIVDIIHSVDVILDINDINDDIVHRIIDYIIDDAINSINHNVDDINNIIEDSHHLYPQSIVDIIYNVVTVIPSTIAPTILSDQGAQSAIDTVASGNKSITYTDIYDVMSSLFNNDTSSNPVVISSPSIAVTAYDIRRPTINGTVVAVDLAAGGNDTVSTVRPKAAVPLNALEEIRKRRLILGMTVPALVVFMQYNYKTGGFQVEKPANNTAAVYGLTLTDSKGGVVEVSNSTSRFVITMPTSAKSPRELNESVCLYLDVRLGQWLTDGCTTERNYTAYTITCHCDHLTNFTAGAPKKNTAESPISIATPVSTSSSNGKAIIIGAVIGSIAFVAIIALVLSFIIIRRRRNANRANVEDLSLDMYDHKLDIEIREKIGGSSVSTVYKCLQQGMTNVAVKRIHNQVDKRHTQNEIFILKSVHHPHVVQYLNSYVGEEGQLCVMFEFMEQNLHQRLRDDRQPPLLVRENALQVVKALSYLESCHIVHCNVSAKHVLLTDKLAKLCDFGMAIMDGRQVDANISDDRVPVRWSSPEVLVKRQFSAASDIWAFGILLWEIMHDGELPYADMNDMEVRDYVLSGDRLPTEGNTSDTNVMAGCWRKSPNNRMSLKEITLLLEFKPRKRSSHSCSQLSSEDEDDRQPEENALESEGYVTTTDYRVRPREETTSEALVHSGSSNIYSFSQCKTMVPCKRSADLYSSQRTMVVMLRYLEVASFTGGKRELESVKLGQRKAPNFRTFETLCVTYNSIMPVIPKEGWNKRRLDGTMAGETLSVTDEEVDKDPKRQKIEEENNEEDLALLDEERNIWTARGLLNYSSDIPALSERMISTQVLHLRGGSDHRLRYRWHDMMDSPGLYSNWPSLRHLLLDNWNDSEEYLSTGRMKTLMVRQLKKLSIRNSRAEWAEWVPWLKASPNLTHLVLEGCIPGEKLSNGDGACMPQMKYLKIDHLAISSSQFSIASKKIGANLRHLDLTLELATRRYKSIEILDSIGNHLKGLVSLRVVFGVDDEECSNPEPANKAAESSFNKGIRSVSSIPKLSYLSLEAISPYFPLSKVNSKVLSNLISTHDFHVCQIFQRVGKEIEDSFKNFADEEIAKAAQKKGLQHFFFPGMRQMVNKQPISPWSPYADRMDQV</sequence>
<dbReference type="InterPro" id="IPR011050">
    <property type="entry name" value="Pectin_lyase_fold/virulence"/>
</dbReference>
<dbReference type="Pfam" id="PF07714">
    <property type="entry name" value="PK_Tyr_Ser-Thr"/>
    <property type="match status" value="1"/>
</dbReference>
<evidence type="ECO:0000259" key="12">
    <source>
        <dbReference type="PROSITE" id="PS50011"/>
    </source>
</evidence>
<dbReference type="GO" id="GO:0004714">
    <property type="term" value="F:transmembrane receptor protein tyrosine kinase activity"/>
    <property type="evidence" value="ECO:0007669"/>
    <property type="project" value="TreeGrafter"/>
</dbReference>
<evidence type="ECO:0000313" key="14">
    <source>
        <dbReference type="Proteomes" id="UP000241769"/>
    </source>
</evidence>
<evidence type="ECO:0000256" key="8">
    <source>
        <dbReference type="ARBA" id="ARBA00023136"/>
    </source>
</evidence>
<dbReference type="OrthoDB" id="626167at2759"/>
<dbReference type="PRINTS" id="PR00109">
    <property type="entry name" value="TYRKINASE"/>
</dbReference>
<dbReference type="PANTHER" id="PTHR24416:SF611">
    <property type="entry name" value="TYROSINE-PROTEIN KINASE TRANSMEMBRANE RECEPTOR ROR"/>
    <property type="match status" value="1"/>
</dbReference>
<accession>A0A2P6NN81</accession>
<evidence type="ECO:0000256" key="2">
    <source>
        <dbReference type="ARBA" id="ARBA00004442"/>
    </source>
</evidence>